<protein>
    <recommendedName>
        <fullName evidence="1">DUF4795 domain-containing protein</fullName>
    </recommendedName>
</protein>
<evidence type="ECO:0000259" key="1">
    <source>
        <dbReference type="Pfam" id="PF16043"/>
    </source>
</evidence>
<evidence type="ECO:0000313" key="3">
    <source>
        <dbReference type="Proteomes" id="UP000272942"/>
    </source>
</evidence>
<gene>
    <name evidence="2" type="ORF">ECPE_LOCUS2335</name>
</gene>
<accession>A0A183A5V0</accession>
<sequence>MSDFGQLILQEEELKALINALETAIDIKLDRDEFNQLREWLEKRFKALSTRLRATTATGPMDTTQTVADDAAGLRRGLMQHYHCISCDRPLQVAVMPDTVKLSYICHFHVIHFLLGIRLLNSLDLDKTFTIYTDLQEDVAERTPPRILKDALIDQTPVEGGKLTDLEYADDTVPPS</sequence>
<dbReference type="Proteomes" id="UP000272942">
    <property type="component" value="Unassembled WGS sequence"/>
</dbReference>
<dbReference type="PANTHER" id="PTHR47080">
    <property type="entry name" value="CHROMOSOME 16 OPEN READING FRAME 96"/>
    <property type="match status" value="1"/>
</dbReference>
<reference evidence="4" key="1">
    <citation type="submission" date="2016-06" db="UniProtKB">
        <authorList>
            <consortium name="WormBaseParasite"/>
        </authorList>
    </citation>
    <scope>IDENTIFICATION</scope>
</reference>
<dbReference type="EMBL" id="UZAN01039549">
    <property type="protein sequence ID" value="VDP66137.1"/>
    <property type="molecule type" value="Genomic_DNA"/>
</dbReference>
<dbReference type="AlphaFoldDB" id="A0A183A5V0"/>
<organism evidence="4">
    <name type="scientific">Echinostoma caproni</name>
    <dbReference type="NCBI Taxonomy" id="27848"/>
    <lineage>
        <taxon>Eukaryota</taxon>
        <taxon>Metazoa</taxon>
        <taxon>Spiralia</taxon>
        <taxon>Lophotrochozoa</taxon>
        <taxon>Platyhelminthes</taxon>
        <taxon>Trematoda</taxon>
        <taxon>Digenea</taxon>
        <taxon>Plagiorchiida</taxon>
        <taxon>Echinostomata</taxon>
        <taxon>Echinostomatoidea</taxon>
        <taxon>Echinostomatidae</taxon>
        <taxon>Echinostoma</taxon>
    </lineage>
</organism>
<dbReference type="InterPro" id="IPR032013">
    <property type="entry name" value="DUF4795"/>
</dbReference>
<feature type="domain" description="DUF4795" evidence="1">
    <location>
        <begin position="7"/>
        <end position="100"/>
    </location>
</feature>
<keyword evidence="3" id="KW-1185">Reference proteome</keyword>
<name>A0A183A5V0_9TREM</name>
<proteinExistence type="predicted"/>
<dbReference type="OrthoDB" id="5981048at2759"/>
<dbReference type="WBParaSite" id="ECPE_0000233501-mRNA-1">
    <property type="protein sequence ID" value="ECPE_0000233501-mRNA-1"/>
    <property type="gene ID" value="ECPE_0000233501"/>
</dbReference>
<evidence type="ECO:0000313" key="2">
    <source>
        <dbReference type="EMBL" id="VDP66137.1"/>
    </source>
</evidence>
<dbReference type="Pfam" id="PF16043">
    <property type="entry name" value="DUF4795"/>
    <property type="match status" value="1"/>
</dbReference>
<dbReference type="PANTHER" id="PTHR47080:SF1">
    <property type="entry name" value="CHROMOSOME 16 OPEN READING FRAME 96"/>
    <property type="match status" value="1"/>
</dbReference>
<reference evidence="2 3" key="2">
    <citation type="submission" date="2018-11" db="EMBL/GenBank/DDBJ databases">
        <authorList>
            <consortium name="Pathogen Informatics"/>
        </authorList>
    </citation>
    <scope>NUCLEOTIDE SEQUENCE [LARGE SCALE GENOMIC DNA]</scope>
    <source>
        <strain evidence="2 3">Egypt</strain>
    </source>
</reference>
<evidence type="ECO:0000313" key="4">
    <source>
        <dbReference type="WBParaSite" id="ECPE_0000233501-mRNA-1"/>
    </source>
</evidence>